<feature type="transmembrane region" description="Helical" evidence="2">
    <location>
        <begin position="273"/>
        <end position="294"/>
    </location>
</feature>
<feature type="transmembrane region" description="Helical" evidence="2">
    <location>
        <begin position="224"/>
        <end position="253"/>
    </location>
</feature>
<gene>
    <name evidence="3" type="ORF">CAC42_141</name>
</gene>
<proteinExistence type="predicted"/>
<evidence type="ECO:0000313" key="3">
    <source>
        <dbReference type="EMBL" id="PNS16407.1"/>
    </source>
</evidence>
<name>A0A2K1QMP3_9PEZI</name>
<evidence type="ECO:0000313" key="4">
    <source>
        <dbReference type="Proteomes" id="UP000243797"/>
    </source>
</evidence>
<keyword evidence="4" id="KW-1185">Reference proteome</keyword>
<reference evidence="3 4" key="1">
    <citation type="submission" date="2017-06" db="EMBL/GenBank/DDBJ databases">
        <title>Draft genome sequence of a variant of Elsinoe murrayae.</title>
        <authorList>
            <person name="Cheng Q."/>
        </authorList>
    </citation>
    <scope>NUCLEOTIDE SEQUENCE [LARGE SCALE GENOMIC DNA]</scope>
    <source>
        <strain evidence="3 4">CQ-2017a</strain>
    </source>
</reference>
<protein>
    <submittedName>
        <fullName evidence="3">Transmembrane protein 69</fullName>
    </submittedName>
</protein>
<dbReference type="STRING" id="2082308.A0A2K1QMP3"/>
<dbReference type="PANTHER" id="PTHR15887">
    <property type="entry name" value="TRANSMEMBRANE PROTEIN 69"/>
    <property type="match status" value="1"/>
</dbReference>
<keyword evidence="2" id="KW-0472">Membrane</keyword>
<dbReference type="AlphaFoldDB" id="A0A2K1QMP3"/>
<sequence length="343" mass="37750">MLRSGAPRAAFRALNSSPLTTRAPFLSTKTGTILESRLTTLANGRPMSLSKPLSMALARFHSNTRVLQDKIDHEHERKFAQKKLSAHPEFVSETSSTHPLFEEVATPKEEPDTDMMAGVRSDIKTIRDTFSLQDVPREAYYVGMAGVLPYLATSVSTIFCAYEVNLASTAGSGLFLSGRTAEALLHIIEPLQIGYGAVIISFLGAIHWGLEFAGYGGHQGYSRYAIGVVAPAVAWPTIFFPAETALIAQFLAFNFLYYTDSRATQRGWAPPWYSVYRFVLTFIVGASIVATLIGRGQIIDQIGKLPAPADRIRALRAAQAEELEKEEEARRKKTVEDEEGDDE</sequence>
<feature type="region of interest" description="Disordered" evidence="1">
    <location>
        <begin position="321"/>
        <end position="343"/>
    </location>
</feature>
<accession>A0A2K1QMP3</accession>
<dbReference type="PANTHER" id="PTHR15887:SF1">
    <property type="entry name" value="TRANSMEMBRANE PROTEIN 69"/>
    <property type="match status" value="1"/>
</dbReference>
<dbReference type="InterPro" id="IPR021836">
    <property type="entry name" value="DUF3429"/>
</dbReference>
<dbReference type="EMBL" id="NKHZ01000057">
    <property type="protein sequence ID" value="PNS16407.1"/>
    <property type="molecule type" value="Genomic_DNA"/>
</dbReference>
<dbReference type="Proteomes" id="UP000243797">
    <property type="component" value="Unassembled WGS sequence"/>
</dbReference>
<evidence type="ECO:0000256" key="1">
    <source>
        <dbReference type="SAM" id="MobiDB-lite"/>
    </source>
</evidence>
<keyword evidence="2" id="KW-1133">Transmembrane helix</keyword>
<dbReference type="OrthoDB" id="194289at2759"/>
<dbReference type="Pfam" id="PF11911">
    <property type="entry name" value="DUF3429"/>
    <property type="match status" value="1"/>
</dbReference>
<feature type="transmembrane region" description="Helical" evidence="2">
    <location>
        <begin position="193"/>
        <end position="212"/>
    </location>
</feature>
<evidence type="ECO:0000256" key="2">
    <source>
        <dbReference type="SAM" id="Phobius"/>
    </source>
</evidence>
<dbReference type="InParanoid" id="A0A2K1QMP3"/>
<keyword evidence="2 3" id="KW-0812">Transmembrane</keyword>
<organism evidence="3 4">
    <name type="scientific">Sphaceloma murrayae</name>
    <dbReference type="NCBI Taxonomy" id="2082308"/>
    <lineage>
        <taxon>Eukaryota</taxon>
        <taxon>Fungi</taxon>
        <taxon>Dikarya</taxon>
        <taxon>Ascomycota</taxon>
        <taxon>Pezizomycotina</taxon>
        <taxon>Dothideomycetes</taxon>
        <taxon>Dothideomycetidae</taxon>
        <taxon>Myriangiales</taxon>
        <taxon>Elsinoaceae</taxon>
        <taxon>Sphaceloma</taxon>
    </lineage>
</organism>
<comment type="caution">
    <text evidence="3">The sequence shown here is derived from an EMBL/GenBank/DDBJ whole genome shotgun (WGS) entry which is preliminary data.</text>
</comment>